<dbReference type="InterPro" id="IPR036691">
    <property type="entry name" value="Endo/exonu/phosph_ase_sf"/>
</dbReference>
<dbReference type="InterPro" id="IPR005135">
    <property type="entry name" value="Endo/exonuclease/phosphatase"/>
</dbReference>
<reference evidence="3" key="1">
    <citation type="submission" date="2025-08" db="UniProtKB">
        <authorList>
            <consortium name="RefSeq"/>
        </authorList>
    </citation>
    <scope>IDENTIFICATION</scope>
    <source>
        <tissue evidence="3">Leaves</tissue>
    </source>
</reference>
<dbReference type="RefSeq" id="XP_018849321.1">
    <property type="nucleotide sequence ID" value="XM_018993776.1"/>
</dbReference>
<dbReference type="PANTHER" id="PTHR33710:SF64">
    <property type="entry name" value="ENDONUCLEASE_EXONUCLEASE_PHOSPHATASE DOMAIN-CONTAINING PROTEIN"/>
    <property type="match status" value="1"/>
</dbReference>
<name>A0A2I4GZI8_JUGRE</name>
<accession>A0A2I4GZI8</accession>
<dbReference type="GeneID" id="109012240"/>
<feature type="domain" description="Endonuclease/exonuclease/phosphatase" evidence="1">
    <location>
        <begin position="8"/>
        <end position="178"/>
    </location>
</feature>
<dbReference type="SUPFAM" id="SSF56219">
    <property type="entry name" value="DNase I-like"/>
    <property type="match status" value="1"/>
</dbReference>
<dbReference type="AlphaFoldDB" id="A0A2I4GZI8"/>
<organism evidence="2 3">
    <name type="scientific">Juglans regia</name>
    <name type="common">English walnut</name>
    <dbReference type="NCBI Taxonomy" id="51240"/>
    <lineage>
        <taxon>Eukaryota</taxon>
        <taxon>Viridiplantae</taxon>
        <taxon>Streptophyta</taxon>
        <taxon>Embryophyta</taxon>
        <taxon>Tracheophyta</taxon>
        <taxon>Spermatophyta</taxon>
        <taxon>Magnoliopsida</taxon>
        <taxon>eudicotyledons</taxon>
        <taxon>Gunneridae</taxon>
        <taxon>Pentapetalae</taxon>
        <taxon>rosids</taxon>
        <taxon>fabids</taxon>
        <taxon>Fagales</taxon>
        <taxon>Juglandaceae</taxon>
        <taxon>Juglans</taxon>
    </lineage>
</organism>
<evidence type="ECO:0000313" key="2">
    <source>
        <dbReference type="Proteomes" id="UP000235220"/>
    </source>
</evidence>
<dbReference type="OrthoDB" id="1750912at2759"/>
<protein>
    <submittedName>
        <fullName evidence="3">Uncharacterized protein LOC109012240</fullName>
    </submittedName>
</protein>
<keyword evidence="2" id="KW-1185">Reference proteome</keyword>
<dbReference type="Gene3D" id="3.60.10.10">
    <property type="entry name" value="Endonuclease/exonuclease/phosphatase"/>
    <property type="match status" value="1"/>
</dbReference>
<dbReference type="PANTHER" id="PTHR33710">
    <property type="entry name" value="BNAC02G09200D PROTEIN"/>
    <property type="match status" value="1"/>
</dbReference>
<gene>
    <name evidence="3" type="primary">LOC109012240</name>
</gene>
<dbReference type="Pfam" id="PF03372">
    <property type="entry name" value="Exo_endo_phos"/>
    <property type="match status" value="1"/>
</dbReference>
<dbReference type="Gramene" id="Jr_Scaffold_25685_00010_p1">
    <property type="protein sequence ID" value="cds.Jr_Scaffold_25685_00010_p1"/>
    <property type="gene ID" value="Jr_Scaffold_25685_00010"/>
</dbReference>
<dbReference type="Proteomes" id="UP000235220">
    <property type="component" value="Unplaced"/>
</dbReference>
<dbReference type="KEGG" id="jre:109012240"/>
<evidence type="ECO:0000313" key="3">
    <source>
        <dbReference type="RefSeq" id="XP_018849321.1"/>
    </source>
</evidence>
<evidence type="ECO:0000259" key="1">
    <source>
        <dbReference type="Pfam" id="PF03372"/>
    </source>
</evidence>
<proteinExistence type="predicted"/>
<dbReference type="GO" id="GO:0003824">
    <property type="term" value="F:catalytic activity"/>
    <property type="evidence" value="ECO:0007669"/>
    <property type="project" value="InterPro"/>
</dbReference>
<sequence length="241" mass="27661">MIEPIFVWNIRGVGTSKVRLKKLIGKLKPKIVALLEPFQKLEVARRLALSLHFDNFLSNEVEGGKVWIFWDGSMKVNLIRMGEQFISLRVGEGFEKFLLTVIYAKCTRDDWRILWDELSAQYVGLDSCIFVGDFNIIRNDSEWHRGRPRPLGAMEDFNNWIQQGGLIEMASQGTAFSWCNGQHGLARSWARLDCVLLDVSFLSVFPNVIYSYLPRSASDHAPMCIEFKQDLFSYGPAPFLF</sequence>